<keyword evidence="1" id="KW-0474">Menaquinone biosynthesis</keyword>
<reference evidence="4 5" key="1">
    <citation type="journal article" date="2020" name="Arch. Microbiol.">
        <title>The genome sequence of the giant phototrophic gammaproteobacterium Thiospirillum jenense gives insight into its physiological properties and phylogenetic relationships.</title>
        <authorList>
            <person name="Imhoff J.F."/>
            <person name="Meyer T.E."/>
            <person name="Kyndt J.A."/>
        </authorList>
    </citation>
    <scope>NUCLEOTIDE SEQUENCE [LARGE SCALE GENOMIC DNA]</scope>
    <source>
        <strain evidence="4 5">DSM 216</strain>
    </source>
</reference>
<keyword evidence="4" id="KW-0378">Hydrolase</keyword>
<dbReference type="Proteomes" id="UP000548632">
    <property type="component" value="Unassembled WGS sequence"/>
</dbReference>
<dbReference type="GO" id="GO:0009234">
    <property type="term" value="P:menaquinone biosynthetic process"/>
    <property type="evidence" value="ECO:0007669"/>
    <property type="project" value="UniProtKB-KW"/>
</dbReference>
<dbReference type="InterPro" id="IPR000073">
    <property type="entry name" value="AB_hydrolase_1"/>
</dbReference>
<keyword evidence="2" id="KW-0456">Lyase</keyword>
<dbReference type="Gene3D" id="3.40.50.1820">
    <property type="entry name" value="alpha/beta hydrolase"/>
    <property type="match status" value="1"/>
</dbReference>
<name>A0A839H5X0_9GAMM</name>
<evidence type="ECO:0000256" key="2">
    <source>
        <dbReference type="ARBA" id="ARBA00023239"/>
    </source>
</evidence>
<organism evidence="4 5">
    <name type="scientific">Thiospirillum jenense</name>
    <dbReference type="NCBI Taxonomy" id="1653858"/>
    <lineage>
        <taxon>Bacteria</taxon>
        <taxon>Pseudomonadati</taxon>
        <taxon>Pseudomonadota</taxon>
        <taxon>Gammaproteobacteria</taxon>
        <taxon>Chromatiales</taxon>
        <taxon>Chromatiaceae</taxon>
        <taxon>Thiospirillum</taxon>
    </lineage>
</organism>
<dbReference type="SUPFAM" id="SSF53474">
    <property type="entry name" value="alpha/beta-Hydrolases"/>
    <property type="match status" value="1"/>
</dbReference>
<feature type="domain" description="AB hydrolase-1" evidence="3">
    <location>
        <begin position="20"/>
        <end position="245"/>
    </location>
</feature>
<sequence>MLIHHLPTNNQHHSSIQYALLHGFTGLGRDWELCWPNETDAFALDLPGHGTAVDPVGHFNDAINKLLIALPASVTHLIGYSLGGRLALALMAMAPQRFNHLTIIAAHPGLETTIACNERRHADQQWIDCLRYQGIQAFVTAWEQQPLFASQLHLPAAVLTQQRQQRLQQRAEGLAQCLDCFGLANMPNTWPQLTQFTGQLHWITGANDAKFSTIAARIKQLRPATHWHCFNHCGHNPLLEAPDQLRKTLTNIIAAN</sequence>
<evidence type="ECO:0000256" key="1">
    <source>
        <dbReference type="ARBA" id="ARBA00022428"/>
    </source>
</evidence>
<protein>
    <submittedName>
        <fullName evidence="4">Alpha/beta fold hydrolase</fullName>
    </submittedName>
</protein>
<dbReference type="GO" id="GO:0016787">
    <property type="term" value="F:hydrolase activity"/>
    <property type="evidence" value="ECO:0007669"/>
    <property type="project" value="UniProtKB-KW"/>
</dbReference>
<accession>A0A839H5X0</accession>
<dbReference type="EMBL" id="JABVCQ010000005">
    <property type="protein sequence ID" value="MBB1125285.1"/>
    <property type="molecule type" value="Genomic_DNA"/>
</dbReference>
<proteinExistence type="predicted"/>
<dbReference type="PANTHER" id="PTHR42916:SF1">
    <property type="entry name" value="PROTEIN PHYLLO, CHLOROPLASTIC"/>
    <property type="match status" value="1"/>
</dbReference>
<evidence type="ECO:0000313" key="4">
    <source>
        <dbReference type="EMBL" id="MBB1125285.1"/>
    </source>
</evidence>
<gene>
    <name evidence="4" type="ORF">HUK38_03440</name>
</gene>
<dbReference type="InterPro" id="IPR029058">
    <property type="entry name" value="AB_hydrolase_fold"/>
</dbReference>
<dbReference type="PANTHER" id="PTHR42916">
    <property type="entry name" value="2-SUCCINYL-5-ENOLPYRUVYL-6-HYDROXY-3-CYCLOHEXENE-1-CARBOXYLATE SYNTHASE"/>
    <property type="match status" value="1"/>
</dbReference>
<dbReference type="AlphaFoldDB" id="A0A839H5X0"/>
<dbReference type="RefSeq" id="WP_182582494.1">
    <property type="nucleotide sequence ID" value="NZ_JABVCQ010000005.1"/>
</dbReference>
<comment type="caution">
    <text evidence="4">The sequence shown here is derived from an EMBL/GenBank/DDBJ whole genome shotgun (WGS) entry which is preliminary data.</text>
</comment>
<dbReference type="Pfam" id="PF12697">
    <property type="entry name" value="Abhydrolase_6"/>
    <property type="match status" value="1"/>
</dbReference>
<keyword evidence="5" id="KW-1185">Reference proteome</keyword>
<evidence type="ECO:0000313" key="5">
    <source>
        <dbReference type="Proteomes" id="UP000548632"/>
    </source>
</evidence>
<dbReference type="GO" id="GO:0016829">
    <property type="term" value="F:lyase activity"/>
    <property type="evidence" value="ECO:0007669"/>
    <property type="project" value="UniProtKB-KW"/>
</dbReference>
<evidence type="ECO:0000259" key="3">
    <source>
        <dbReference type="Pfam" id="PF12697"/>
    </source>
</evidence>